<dbReference type="EMBL" id="BSNX01000052">
    <property type="protein sequence ID" value="GLQ74085.1"/>
    <property type="molecule type" value="Genomic_DNA"/>
</dbReference>
<keyword evidence="1" id="KW-1133">Transmembrane helix</keyword>
<evidence type="ECO:0000313" key="3">
    <source>
        <dbReference type="Proteomes" id="UP001156690"/>
    </source>
</evidence>
<reference evidence="3" key="1">
    <citation type="journal article" date="2019" name="Int. J. Syst. Evol. Microbiol.">
        <title>The Global Catalogue of Microorganisms (GCM) 10K type strain sequencing project: providing services to taxonomists for standard genome sequencing and annotation.</title>
        <authorList>
            <consortium name="The Broad Institute Genomics Platform"/>
            <consortium name="The Broad Institute Genome Sequencing Center for Infectious Disease"/>
            <person name="Wu L."/>
            <person name="Ma J."/>
        </authorList>
    </citation>
    <scope>NUCLEOTIDE SEQUENCE [LARGE SCALE GENOMIC DNA]</scope>
    <source>
        <strain evidence="3">NBRC 15640</strain>
    </source>
</reference>
<proteinExistence type="predicted"/>
<feature type="transmembrane region" description="Helical" evidence="1">
    <location>
        <begin position="31"/>
        <end position="53"/>
    </location>
</feature>
<feature type="transmembrane region" description="Helical" evidence="1">
    <location>
        <begin position="156"/>
        <end position="189"/>
    </location>
</feature>
<protein>
    <submittedName>
        <fullName evidence="2">Membrane protein</fullName>
    </submittedName>
</protein>
<feature type="transmembrane region" description="Helical" evidence="1">
    <location>
        <begin position="123"/>
        <end position="144"/>
    </location>
</feature>
<keyword evidence="1" id="KW-0472">Membrane</keyword>
<dbReference type="Proteomes" id="UP001156690">
    <property type="component" value="Unassembled WGS sequence"/>
</dbReference>
<sequence length="393" mass="44653">MIPNVTPHREGLLNKTSPRQEIDISLSKEEWLLILFAVIFSRALLYLVGFIGVDSFNTVDTSDLTTWQVICRFDCVWFRRMMDYGYDLYPKWLSGKNAANWAFMPVTPYLAKLLLPIIDDARLALIVVSNLSFALSVPVFVMVLKQMGISASGQKNAVWIMCFCPFTVYSMAGYAEPLFIALVAGVFLFAYREQWLYVALLGLVAAITRNLGVMLVFSILIIAVQYYGFRELIRFKMPAAKAMTAIWVVPLGFFGFMTFLYFQTGDALAFGHIQIAWGRTFSHPFNWIEYGFERGGAKLYLTLMALLGFAMVGYLCVKRYFAEAIFMFINLYLPFSSGVNAMPRYIFGLYPAFFCLVLLLEKYPKARTPTLCAFSALSVIITIGFFSRVFFTV</sequence>
<evidence type="ECO:0000256" key="1">
    <source>
        <dbReference type="SAM" id="Phobius"/>
    </source>
</evidence>
<feature type="transmembrane region" description="Helical" evidence="1">
    <location>
        <begin position="297"/>
        <end position="315"/>
    </location>
</feature>
<feature type="transmembrane region" description="Helical" evidence="1">
    <location>
        <begin position="372"/>
        <end position="391"/>
    </location>
</feature>
<feature type="transmembrane region" description="Helical" evidence="1">
    <location>
        <begin position="245"/>
        <end position="262"/>
    </location>
</feature>
<comment type="caution">
    <text evidence="2">The sequence shown here is derived from an EMBL/GenBank/DDBJ whole genome shotgun (WGS) entry which is preliminary data.</text>
</comment>
<accession>A0AAV5NTR1</accession>
<evidence type="ECO:0000313" key="2">
    <source>
        <dbReference type="EMBL" id="GLQ74085.1"/>
    </source>
</evidence>
<dbReference type="AlphaFoldDB" id="A0AAV5NTR1"/>
<feature type="transmembrane region" description="Helical" evidence="1">
    <location>
        <begin position="195"/>
        <end position="224"/>
    </location>
</feature>
<feature type="transmembrane region" description="Helical" evidence="1">
    <location>
        <begin position="342"/>
        <end position="360"/>
    </location>
</feature>
<keyword evidence="3" id="KW-1185">Reference proteome</keyword>
<dbReference type="RefSeq" id="WP_224055382.1">
    <property type="nucleotide sequence ID" value="NZ_AP025144.1"/>
</dbReference>
<name>A0AAV5NTR1_9VIBR</name>
<gene>
    <name evidence="2" type="ORF">GCM10007932_34460</name>
</gene>
<organism evidence="2 3">
    <name type="scientific">Vibrio penaeicida</name>
    <dbReference type="NCBI Taxonomy" id="104609"/>
    <lineage>
        <taxon>Bacteria</taxon>
        <taxon>Pseudomonadati</taxon>
        <taxon>Pseudomonadota</taxon>
        <taxon>Gammaproteobacteria</taxon>
        <taxon>Vibrionales</taxon>
        <taxon>Vibrionaceae</taxon>
        <taxon>Vibrio</taxon>
    </lineage>
</organism>
<keyword evidence="1" id="KW-0812">Transmembrane</keyword>